<dbReference type="Gene3D" id="1.25.40.20">
    <property type="entry name" value="Ankyrin repeat-containing domain"/>
    <property type="match status" value="1"/>
</dbReference>
<keyword evidence="2 3" id="KW-0040">ANK repeat</keyword>
<evidence type="ECO:0000313" key="5">
    <source>
        <dbReference type="Proteomes" id="UP000801492"/>
    </source>
</evidence>
<keyword evidence="5" id="KW-1185">Reference proteome</keyword>
<dbReference type="AlphaFoldDB" id="A0A8K0DFG7"/>
<accession>A0A8K0DFG7</accession>
<organism evidence="4 5">
    <name type="scientific">Ignelater luminosus</name>
    <name type="common">Cucubano</name>
    <name type="synonym">Pyrophorus luminosus</name>
    <dbReference type="NCBI Taxonomy" id="2038154"/>
    <lineage>
        <taxon>Eukaryota</taxon>
        <taxon>Metazoa</taxon>
        <taxon>Ecdysozoa</taxon>
        <taxon>Arthropoda</taxon>
        <taxon>Hexapoda</taxon>
        <taxon>Insecta</taxon>
        <taxon>Pterygota</taxon>
        <taxon>Neoptera</taxon>
        <taxon>Endopterygota</taxon>
        <taxon>Coleoptera</taxon>
        <taxon>Polyphaga</taxon>
        <taxon>Elateriformia</taxon>
        <taxon>Elateroidea</taxon>
        <taxon>Elateridae</taxon>
        <taxon>Agrypninae</taxon>
        <taxon>Pyrophorini</taxon>
        <taxon>Ignelater</taxon>
    </lineage>
</organism>
<evidence type="ECO:0000256" key="2">
    <source>
        <dbReference type="ARBA" id="ARBA00023043"/>
    </source>
</evidence>
<keyword evidence="1" id="KW-0677">Repeat</keyword>
<dbReference type="InterPro" id="IPR036770">
    <property type="entry name" value="Ankyrin_rpt-contain_sf"/>
</dbReference>
<evidence type="ECO:0000256" key="1">
    <source>
        <dbReference type="ARBA" id="ARBA00022737"/>
    </source>
</evidence>
<proteinExistence type="predicted"/>
<dbReference type="SMART" id="SM00248">
    <property type="entry name" value="ANK"/>
    <property type="match status" value="2"/>
</dbReference>
<name>A0A8K0DFG7_IGNLU</name>
<evidence type="ECO:0000313" key="4">
    <source>
        <dbReference type="EMBL" id="KAF2903176.1"/>
    </source>
</evidence>
<dbReference type="InterPro" id="IPR002110">
    <property type="entry name" value="Ankyrin_rpt"/>
</dbReference>
<dbReference type="PANTHER" id="PTHR24188">
    <property type="entry name" value="ANKYRIN REPEAT PROTEIN"/>
    <property type="match status" value="1"/>
</dbReference>
<evidence type="ECO:0008006" key="6">
    <source>
        <dbReference type="Google" id="ProtNLM"/>
    </source>
</evidence>
<dbReference type="SUPFAM" id="SSF48403">
    <property type="entry name" value="Ankyrin repeat"/>
    <property type="match status" value="1"/>
</dbReference>
<dbReference type="EMBL" id="VTPC01001089">
    <property type="protein sequence ID" value="KAF2903176.1"/>
    <property type="molecule type" value="Genomic_DNA"/>
</dbReference>
<feature type="repeat" description="ANK" evidence="3">
    <location>
        <begin position="18"/>
        <end position="50"/>
    </location>
</feature>
<dbReference type="Pfam" id="PF12796">
    <property type="entry name" value="Ank_2"/>
    <property type="match status" value="1"/>
</dbReference>
<dbReference type="Proteomes" id="UP000801492">
    <property type="component" value="Unassembled WGS sequence"/>
</dbReference>
<dbReference type="PROSITE" id="PS50088">
    <property type="entry name" value="ANK_REPEAT"/>
    <property type="match status" value="1"/>
</dbReference>
<sequence length="159" mass="18200">MVMFLLSKGADIEAKDNFEETALLRVARNGDLHMTESLLSKGADIEARFRDGKTLLMYAAEGVELIKIFGIILSAMYSPYEINKEQAKPSQLNDLSNFGVTSRKEVLESGMFPLHARLWFMEYILKISYNLTFKSWKSSVATKPIKLESQRKNLKKNWN</sequence>
<reference evidence="4" key="1">
    <citation type="submission" date="2019-08" db="EMBL/GenBank/DDBJ databases">
        <title>The genome of the North American firefly Photinus pyralis.</title>
        <authorList>
            <consortium name="Photinus pyralis genome working group"/>
            <person name="Fallon T.R."/>
            <person name="Sander Lower S.E."/>
            <person name="Weng J.-K."/>
        </authorList>
    </citation>
    <scope>NUCLEOTIDE SEQUENCE</scope>
    <source>
        <strain evidence="4">TRF0915ILg1</strain>
        <tissue evidence="4">Whole body</tissue>
    </source>
</reference>
<dbReference type="OrthoDB" id="194358at2759"/>
<gene>
    <name evidence="4" type="ORF">ILUMI_03014</name>
</gene>
<evidence type="ECO:0000256" key="3">
    <source>
        <dbReference type="PROSITE-ProRule" id="PRU00023"/>
    </source>
</evidence>
<protein>
    <recommendedName>
        <fullName evidence="6">Ankyrin repeat protein</fullName>
    </recommendedName>
</protein>
<dbReference type="PANTHER" id="PTHR24188:SF29">
    <property type="entry name" value="GH09064P"/>
    <property type="match status" value="1"/>
</dbReference>
<comment type="caution">
    <text evidence="4">The sequence shown here is derived from an EMBL/GenBank/DDBJ whole genome shotgun (WGS) entry which is preliminary data.</text>
</comment>